<dbReference type="PANTHER" id="PTHR32063:SF0">
    <property type="entry name" value="SWARMING MOTILITY PROTEIN SWRC"/>
    <property type="match status" value="1"/>
</dbReference>
<feature type="region of interest" description="Disordered" evidence="1">
    <location>
        <begin position="1179"/>
        <end position="1208"/>
    </location>
</feature>
<keyword evidence="2" id="KW-0812">Transmembrane</keyword>
<feature type="transmembrane region" description="Helical" evidence="2">
    <location>
        <begin position="357"/>
        <end position="377"/>
    </location>
</feature>
<dbReference type="Proteomes" id="UP001596306">
    <property type="component" value="Unassembled WGS sequence"/>
</dbReference>
<dbReference type="RefSeq" id="WP_386726233.1">
    <property type="nucleotide sequence ID" value="NZ_JBHSTP010000001.1"/>
</dbReference>
<sequence length="1208" mass="124445">MTFLTKVSLANRVIVGLVTIVIVGFGLFATTSLKQELLPSVQQPGATVLATFPGASPSSIEREVTEPIEQAVRSVKGVTRVTSNSTNGSSSIQVQWNFGLDSEKIVTDIRGAVDGVKSTLPTATTSEVYAGSSDDIPVMALAVASENESADFARQVDSTVLPALRAIEGVRQVRLSGQNETQLVITMRLADLAAKKVSAEEIGAAIQASGVVVAAGTSVSDGLALAIEIGSPIATLDDVKALPIQHQDGPFPLSAVADVELAPAAMTSIARADGLPSLSLSVLKNPDANAVKVAHAIRAALPGLEGQLGGNAAFTIIFDQSPMVEQSIHDLSVEGGLGLLFAVLVILVFLLSLRSTIITAVSIPLSLLIAMIGLWIGDYSLNIFTLAALTVAVGRVVDDSIVVIENLKRRHTGVPMTTASALAAVREVAGAVTASTITTVAVFLPVAFVGGVTGELFRPFAVTVTIALLASLIVSLTIVPVLAFWFMGGLSKRASDTDTGTMASADSPTSAIAASPVTASSGVAATAQDTERAEAYTRLQRGYLPVLTATLRHPIIALLVVTAIFAGTIIAGSFLKVDYLGDPGAKNTLQISQELPSGTSLDATSKAAAQVEEVLAETSGVASYLTTIGDSTSSSNASITVTLEKSAERDEVEAAITRRVDALDGAGTVTIGEKDTGFSAGGIEVAVRGEDAAAIVTAAAAVQNMLADLPGLGAVTSDLADEQAILKVNVDRAAAARHGFTQAQVGTAISNAIRGTPLGSIVLEGSSRDIIMRAQRAGATPTEIAALPLPVSALQQAAAQKSASNQLAADQEAAAQRAENAARSQSAAQESELRDARAAAATQLQQLTDQLAALSAAPLEVPQAVPPTPEEQAQVRAAQQRAEQLMALDGAVAQARSSLSALDEQLSAMAKSKADAASQQAETDAFKKAQENLANVTATPIRVQDVARVANELAPATITRVDGIRTVTVSATPEGEDLGATSLAIRDGLAALELPNGVTAELGGVAQAQEESFGQLGVAMIVAITLVYIVMVATFRSLMQPLILLVSVPFAATGAVAGLLVTGTPLGTPAMIGLLMLIGIVVTNAIVLIDLVNSYRQRGDSVHDAIIHGARLRLRPIIMTACATVFALLPMSIGLTGGGVFISQSLAIVVIGGLVSSTLLTLLLVPVLYTLLERRKERREERRSATAAEESGEQNEQAETIVLLSEGQ</sequence>
<feature type="transmembrane region" description="Helical" evidence="2">
    <location>
        <begin position="1016"/>
        <end position="1035"/>
    </location>
</feature>
<dbReference type="SUPFAM" id="SSF82866">
    <property type="entry name" value="Multidrug efflux transporter AcrB transmembrane domain"/>
    <property type="match status" value="2"/>
</dbReference>
<accession>A0ABW1V998</accession>
<feature type="transmembrane region" description="Helical" evidence="2">
    <location>
        <begin position="428"/>
        <end position="448"/>
    </location>
</feature>
<dbReference type="InterPro" id="IPR027463">
    <property type="entry name" value="AcrB_DN_DC_subdom"/>
</dbReference>
<dbReference type="Gene3D" id="3.30.2090.10">
    <property type="entry name" value="Multidrug efflux transporter AcrB TolC docking domain, DN and DC subdomains"/>
    <property type="match status" value="2"/>
</dbReference>
<feature type="region of interest" description="Disordered" evidence="1">
    <location>
        <begin position="808"/>
        <end position="839"/>
    </location>
</feature>
<dbReference type="PRINTS" id="PR00702">
    <property type="entry name" value="ACRIFLAVINRP"/>
</dbReference>
<dbReference type="Gene3D" id="1.20.1640.10">
    <property type="entry name" value="Multidrug efflux transporter AcrB transmembrane domain"/>
    <property type="match status" value="3"/>
</dbReference>
<gene>
    <name evidence="3" type="ORF">ACFQB0_00560</name>
</gene>
<feature type="transmembrane region" description="Helical" evidence="2">
    <location>
        <begin position="331"/>
        <end position="350"/>
    </location>
</feature>
<dbReference type="Gene3D" id="3.30.70.1320">
    <property type="entry name" value="Multidrug efflux transporter AcrB pore domain like"/>
    <property type="match status" value="1"/>
</dbReference>
<dbReference type="Gene3D" id="3.30.70.1440">
    <property type="entry name" value="Multidrug efflux transporter AcrB pore domain"/>
    <property type="match status" value="1"/>
</dbReference>
<dbReference type="SUPFAM" id="SSF82714">
    <property type="entry name" value="Multidrug efflux transporter AcrB TolC docking domain, DN and DC subdomains"/>
    <property type="match status" value="2"/>
</dbReference>
<evidence type="ECO:0000256" key="2">
    <source>
        <dbReference type="SAM" id="Phobius"/>
    </source>
</evidence>
<name>A0ABW1V998_9MICO</name>
<protein>
    <submittedName>
        <fullName evidence="3">Efflux RND transporter permease subunit</fullName>
    </submittedName>
</protein>
<dbReference type="EMBL" id="JBHSTP010000001">
    <property type="protein sequence ID" value="MFC6354606.1"/>
    <property type="molecule type" value="Genomic_DNA"/>
</dbReference>
<feature type="transmembrane region" description="Helical" evidence="2">
    <location>
        <begin position="1148"/>
        <end position="1172"/>
    </location>
</feature>
<keyword evidence="4" id="KW-1185">Reference proteome</keyword>
<comment type="caution">
    <text evidence="3">The sequence shown here is derived from an EMBL/GenBank/DDBJ whole genome shotgun (WGS) entry which is preliminary data.</text>
</comment>
<feature type="transmembrane region" description="Helical" evidence="2">
    <location>
        <begin position="12"/>
        <end position="33"/>
    </location>
</feature>
<organism evidence="3 4">
    <name type="scientific">Luethyella okanaganae</name>
    <dbReference type="NCBI Taxonomy" id="69372"/>
    <lineage>
        <taxon>Bacteria</taxon>
        <taxon>Bacillati</taxon>
        <taxon>Actinomycetota</taxon>
        <taxon>Actinomycetes</taxon>
        <taxon>Micrococcales</taxon>
        <taxon>Microbacteriaceae</taxon>
        <taxon>Luethyella</taxon>
    </lineage>
</organism>
<keyword evidence="2" id="KW-0472">Membrane</keyword>
<keyword evidence="2" id="KW-1133">Transmembrane helix</keyword>
<dbReference type="PANTHER" id="PTHR32063">
    <property type="match status" value="1"/>
</dbReference>
<feature type="transmembrane region" description="Helical" evidence="2">
    <location>
        <begin position="1070"/>
        <end position="1092"/>
    </location>
</feature>
<feature type="transmembrane region" description="Helical" evidence="2">
    <location>
        <begin position="1117"/>
        <end position="1142"/>
    </location>
</feature>
<dbReference type="Pfam" id="PF00873">
    <property type="entry name" value="ACR_tran"/>
    <property type="match status" value="2"/>
</dbReference>
<feature type="transmembrane region" description="Helical" evidence="2">
    <location>
        <begin position="1042"/>
        <end position="1064"/>
    </location>
</feature>
<dbReference type="InterPro" id="IPR001036">
    <property type="entry name" value="Acrflvin-R"/>
</dbReference>
<feature type="transmembrane region" description="Helical" evidence="2">
    <location>
        <begin position="555"/>
        <end position="575"/>
    </location>
</feature>
<feature type="transmembrane region" description="Helical" evidence="2">
    <location>
        <begin position="460"/>
        <end position="486"/>
    </location>
</feature>
<feature type="compositionally biased region" description="Low complexity" evidence="1">
    <location>
        <begin position="808"/>
        <end position="830"/>
    </location>
</feature>
<reference evidence="4" key="1">
    <citation type="journal article" date="2019" name="Int. J. Syst. Evol. Microbiol.">
        <title>The Global Catalogue of Microorganisms (GCM) 10K type strain sequencing project: providing services to taxonomists for standard genome sequencing and annotation.</title>
        <authorList>
            <consortium name="The Broad Institute Genomics Platform"/>
            <consortium name="The Broad Institute Genome Sequencing Center for Infectious Disease"/>
            <person name="Wu L."/>
            <person name="Ma J."/>
        </authorList>
    </citation>
    <scope>NUCLEOTIDE SEQUENCE [LARGE SCALE GENOMIC DNA]</scope>
    <source>
        <strain evidence="4">CCUG 43304</strain>
    </source>
</reference>
<proteinExistence type="predicted"/>
<feature type="transmembrane region" description="Helical" evidence="2">
    <location>
        <begin position="383"/>
        <end position="407"/>
    </location>
</feature>
<dbReference type="SUPFAM" id="SSF82693">
    <property type="entry name" value="Multidrug efflux transporter AcrB pore domain, PN1, PN2, PC1 and PC2 subdomains"/>
    <property type="match status" value="3"/>
</dbReference>
<evidence type="ECO:0000313" key="4">
    <source>
        <dbReference type="Proteomes" id="UP001596306"/>
    </source>
</evidence>
<evidence type="ECO:0000313" key="3">
    <source>
        <dbReference type="EMBL" id="MFC6354606.1"/>
    </source>
</evidence>
<evidence type="ECO:0000256" key="1">
    <source>
        <dbReference type="SAM" id="MobiDB-lite"/>
    </source>
</evidence>
<dbReference type="Gene3D" id="3.30.70.1430">
    <property type="entry name" value="Multidrug efflux transporter AcrB pore domain"/>
    <property type="match status" value="2"/>
</dbReference>